<dbReference type="InterPro" id="IPR027417">
    <property type="entry name" value="P-loop_NTPase"/>
</dbReference>
<keyword evidence="5" id="KW-1185">Reference proteome</keyword>
<evidence type="ECO:0000259" key="3">
    <source>
        <dbReference type="Pfam" id="PF24883"/>
    </source>
</evidence>
<dbReference type="InParanoid" id="A0A0C2X2H0"/>
<feature type="domain" description="Nephrocystin 3-like N-terminal" evidence="3">
    <location>
        <begin position="103"/>
        <end position="260"/>
    </location>
</feature>
<dbReference type="InterPro" id="IPR056884">
    <property type="entry name" value="NPHP3-like_N"/>
</dbReference>
<dbReference type="AlphaFoldDB" id="A0A0C2X2H0"/>
<dbReference type="Pfam" id="PF24883">
    <property type="entry name" value="NPHP3_N"/>
    <property type="match status" value="1"/>
</dbReference>
<evidence type="ECO:0000256" key="2">
    <source>
        <dbReference type="SAM" id="MobiDB-lite"/>
    </source>
</evidence>
<feature type="region of interest" description="Disordered" evidence="2">
    <location>
        <begin position="1"/>
        <end position="43"/>
    </location>
</feature>
<name>A0A0C2X2H0_AMAMK</name>
<proteinExistence type="predicted"/>
<keyword evidence="1" id="KW-0677">Repeat</keyword>
<dbReference type="STRING" id="946122.A0A0C2X2H0"/>
<dbReference type="EMBL" id="KN818260">
    <property type="protein sequence ID" value="KIL63361.1"/>
    <property type="molecule type" value="Genomic_DNA"/>
</dbReference>
<sequence length="594" mass="66986">MLSSAPSASPPQPLPSPHINNENNKGLNGDGDHNIVNSGSNNQVNQQFNVTQVGPPLAEEEDVELDRLLNGYVSDDARHTVQPSDSSSSLPKCHPNTRTTICEEIRKWIDDSESEKSPLLWLNGPAGVGKSVIAKTIAASNHQAVAATFFFSTSSNRTATTLFPTLARQLARRVPETKRHIIDALKKDDSLLKSEFEVQLKDLIVEPLRKCTKKPTFRPVMVIDGVDECTDENKLLAFLRVLVCAGESSNMPLRFIICSRPEPRIRRAILQSFRDDHQKTEKQSIIPSSLQRPSTGWRLQLLLNIKTHLYAPMIWVFRNPTLLLQEVWELYRPVQVGVVDEDASSPNELADTLDTIYHHSVVSTIQIGSSKECEEDIARYLTDEFNAIRQLGEASSPWFRPSDVLDLVKRSCGQFLYASTIVRLLNHHHPMDVLDMARHSSLPTPDLNELYKQILKRAHDEIRQQEGCPDHDTERGVLKDTLAILIVFAENVHFFNVRENFAVIEGLLGLKKDRLTTKLRKMHSVFSIVPGKARNAPENIAFPIEVHYEDFWFFLVEWGFGVGNPRPTATKYVDTLKVWPSHIVVIISSDLGVR</sequence>
<feature type="compositionally biased region" description="Low complexity" evidence="2">
    <location>
        <begin position="34"/>
        <end position="43"/>
    </location>
</feature>
<dbReference type="PANTHER" id="PTHR10039:SF14">
    <property type="entry name" value="NACHT DOMAIN-CONTAINING PROTEIN"/>
    <property type="match status" value="1"/>
</dbReference>
<evidence type="ECO:0000313" key="5">
    <source>
        <dbReference type="Proteomes" id="UP000054549"/>
    </source>
</evidence>
<dbReference type="PANTHER" id="PTHR10039">
    <property type="entry name" value="AMELOGENIN"/>
    <property type="match status" value="1"/>
</dbReference>
<reference evidence="4 5" key="1">
    <citation type="submission" date="2014-04" db="EMBL/GenBank/DDBJ databases">
        <title>Evolutionary Origins and Diversification of the Mycorrhizal Mutualists.</title>
        <authorList>
            <consortium name="DOE Joint Genome Institute"/>
            <consortium name="Mycorrhizal Genomics Consortium"/>
            <person name="Kohler A."/>
            <person name="Kuo A."/>
            <person name="Nagy L.G."/>
            <person name="Floudas D."/>
            <person name="Copeland A."/>
            <person name="Barry K.W."/>
            <person name="Cichocki N."/>
            <person name="Veneault-Fourrey C."/>
            <person name="LaButti K."/>
            <person name="Lindquist E.A."/>
            <person name="Lipzen A."/>
            <person name="Lundell T."/>
            <person name="Morin E."/>
            <person name="Murat C."/>
            <person name="Riley R."/>
            <person name="Ohm R."/>
            <person name="Sun H."/>
            <person name="Tunlid A."/>
            <person name="Henrissat B."/>
            <person name="Grigoriev I.V."/>
            <person name="Hibbett D.S."/>
            <person name="Martin F."/>
        </authorList>
    </citation>
    <scope>NUCLEOTIDE SEQUENCE [LARGE SCALE GENOMIC DNA]</scope>
    <source>
        <strain evidence="4 5">Koide BX008</strain>
    </source>
</reference>
<dbReference type="HOGENOM" id="CLU_000288_6_18_1"/>
<dbReference type="Proteomes" id="UP000054549">
    <property type="component" value="Unassembled WGS sequence"/>
</dbReference>
<dbReference type="OrthoDB" id="2683869at2759"/>
<gene>
    <name evidence="4" type="ORF">M378DRAFT_12237</name>
</gene>
<organism evidence="4 5">
    <name type="scientific">Amanita muscaria (strain Koide BX008)</name>
    <dbReference type="NCBI Taxonomy" id="946122"/>
    <lineage>
        <taxon>Eukaryota</taxon>
        <taxon>Fungi</taxon>
        <taxon>Dikarya</taxon>
        <taxon>Basidiomycota</taxon>
        <taxon>Agaricomycotina</taxon>
        <taxon>Agaricomycetes</taxon>
        <taxon>Agaricomycetidae</taxon>
        <taxon>Agaricales</taxon>
        <taxon>Pluteineae</taxon>
        <taxon>Amanitaceae</taxon>
        <taxon>Amanita</taxon>
    </lineage>
</organism>
<evidence type="ECO:0000256" key="1">
    <source>
        <dbReference type="ARBA" id="ARBA00022737"/>
    </source>
</evidence>
<accession>A0A0C2X2H0</accession>
<dbReference type="SUPFAM" id="SSF52540">
    <property type="entry name" value="P-loop containing nucleoside triphosphate hydrolases"/>
    <property type="match status" value="1"/>
</dbReference>
<evidence type="ECO:0000313" key="4">
    <source>
        <dbReference type="EMBL" id="KIL63361.1"/>
    </source>
</evidence>
<dbReference type="Gene3D" id="3.40.50.300">
    <property type="entry name" value="P-loop containing nucleotide triphosphate hydrolases"/>
    <property type="match status" value="1"/>
</dbReference>
<protein>
    <recommendedName>
        <fullName evidence="3">Nephrocystin 3-like N-terminal domain-containing protein</fullName>
    </recommendedName>
</protein>